<feature type="transmembrane region" description="Helical" evidence="1">
    <location>
        <begin position="12"/>
        <end position="36"/>
    </location>
</feature>
<keyword evidence="1" id="KW-0812">Transmembrane</keyword>
<proteinExistence type="predicted"/>
<keyword evidence="1" id="KW-1133">Transmembrane helix</keyword>
<evidence type="ECO:0000313" key="2">
    <source>
        <dbReference type="EMBL" id="KUM72363.1"/>
    </source>
</evidence>
<dbReference type="AlphaFoldDB" id="A0A124GYT9"/>
<comment type="caution">
    <text evidence="2">The sequence shown here is derived from an EMBL/GenBank/DDBJ whole genome shotgun (WGS) entry which is preliminary data.</text>
</comment>
<dbReference type="Proteomes" id="UP000054024">
    <property type="component" value="Unassembled WGS sequence"/>
</dbReference>
<dbReference type="OrthoDB" id="4288246at2"/>
<name>A0A124GYT9_9ACTN</name>
<dbReference type="EMBL" id="LMWJ01000017">
    <property type="protein sequence ID" value="KUM72363.1"/>
    <property type="molecule type" value="Genomic_DNA"/>
</dbReference>
<keyword evidence="3" id="KW-1185">Reference proteome</keyword>
<keyword evidence="1" id="KW-0472">Membrane</keyword>
<accession>A0A124GYT9</accession>
<sequence>MRDLIAEALGQLATLVFGLILLAWWVGGPGVIAILWSEGDKRSALQIPAAWATVTAVYLTASRLIRRALRARRG</sequence>
<organism evidence="2 3">
    <name type="scientific">Streptomyces curacoi</name>
    <dbReference type="NCBI Taxonomy" id="146536"/>
    <lineage>
        <taxon>Bacteria</taxon>
        <taxon>Bacillati</taxon>
        <taxon>Actinomycetota</taxon>
        <taxon>Actinomycetes</taxon>
        <taxon>Kitasatosporales</taxon>
        <taxon>Streptomycetaceae</taxon>
        <taxon>Streptomyces</taxon>
    </lineage>
</organism>
<reference evidence="2 3" key="1">
    <citation type="submission" date="2015-10" db="EMBL/GenBank/DDBJ databases">
        <title>Draft genome sequence of Streptomyces curacoi DSM 40107, type strain for the species Streptomyces curacoi.</title>
        <authorList>
            <person name="Ruckert C."/>
            <person name="Winkler A."/>
            <person name="Kalinowski J."/>
            <person name="Kampfer P."/>
            <person name="Glaeser S."/>
        </authorList>
    </citation>
    <scope>NUCLEOTIDE SEQUENCE [LARGE SCALE GENOMIC DNA]</scope>
    <source>
        <strain evidence="2 3">DSM 40107</strain>
    </source>
</reference>
<evidence type="ECO:0000313" key="3">
    <source>
        <dbReference type="Proteomes" id="UP000054024"/>
    </source>
</evidence>
<feature type="transmembrane region" description="Helical" evidence="1">
    <location>
        <begin position="48"/>
        <end position="65"/>
    </location>
</feature>
<protein>
    <submittedName>
        <fullName evidence="2">Uncharacterized protein</fullName>
    </submittedName>
</protein>
<dbReference type="RefSeq" id="WP_062153462.1">
    <property type="nucleotide sequence ID" value="NZ_KQ947990.1"/>
</dbReference>
<gene>
    <name evidence="2" type="ORF">AQI70_24005</name>
</gene>
<evidence type="ECO:0000256" key="1">
    <source>
        <dbReference type="SAM" id="Phobius"/>
    </source>
</evidence>